<dbReference type="InterPro" id="IPR009057">
    <property type="entry name" value="Homeodomain-like_sf"/>
</dbReference>
<dbReference type="GO" id="GO:0046677">
    <property type="term" value="P:response to antibiotic"/>
    <property type="evidence" value="ECO:0007669"/>
    <property type="project" value="InterPro"/>
</dbReference>
<dbReference type="Pfam" id="PF00440">
    <property type="entry name" value="TetR_N"/>
    <property type="match status" value="1"/>
</dbReference>
<organism evidence="7 8">
    <name type="scientific">Corynebacterium provencense</name>
    <dbReference type="NCBI Taxonomy" id="1737425"/>
    <lineage>
        <taxon>Bacteria</taxon>
        <taxon>Bacillati</taxon>
        <taxon>Actinomycetota</taxon>
        <taxon>Actinomycetes</taxon>
        <taxon>Mycobacteriales</taxon>
        <taxon>Corynebacteriaceae</taxon>
        <taxon>Corynebacterium</taxon>
    </lineage>
</organism>
<keyword evidence="2" id="KW-0805">Transcription regulation</keyword>
<dbReference type="Proteomes" id="UP000247696">
    <property type="component" value="Chromosome"/>
</dbReference>
<evidence type="ECO:0000313" key="7">
    <source>
        <dbReference type="EMBL" id="AWT24864.1"/>
    </source>
</evidence>
<dbReference type="STRING" id="1737425.GCA_900049755_01808"/>
<dbReference type="SUPFAM" id="SSF48498">
    <property type="entry name" value="Tetracyclin repressor-like, C-terminal domain"/>
    <property type="match status" value="1"/>
</dbReference>
<dbReference type="InterPro" id="IPR004111">
    <property type="entry name" value="Repressor_TetR_C"/>
</dbReference>
<dbReference type="OrthoDB" id="3214072at2"/>
<dbReference type="PRINTS" id="PR00400">
    <property type="entry name" value="TETREPRESSOR"/>
</dbReference>
<evidence type="ECO:0000256" key="1">
    <source>
        <dbReference type="ARBA" id="ARBA00022491"/>
    </source>
</evidence>
<keyword evidence="3 5" id="KW-0238">DNA-binding</keyword>
<evidence type="ECO:0000256" key="5">
    <source>
        <dbReference type="PROSITE-ProRule" id="PRU00335"/>
    </source>
</evidence>
<accession>A0A2Z3YQX5</accession>
<dbReference type="InterPro" id="IPR001647">
    <property type="entry name" value="HTH_TetR"/>
</dbReference>
<dbReference type="SUPFAM" id="SSF46689">
    <property type="entry name" value="Homeodomain-like"/>
    <property type="match status" value="1"/>
</dbReference>
<evidence type="ECO:0000256" key="2">
    <source>
        <dbReference type="ARBA" id="ARBA00023015"/>
    </source>
</evidence>
<name>A0A2Z3YQX5_9CORY</name>
<evidence type="ECO:0000256" key="3">
    <source>
        <dbReference type="ARBA" id="ARBA00023125"/>
    </source>
</evidence>
<dbReference type="AlphaFoldDB" id="A0A2Z3YQX5"/>
<reference evidence="8" key="1">
    <citation type="submission" date="2017-11" db="EMBL/GenBank/DDBJ databases">
        <title>Otitis media/interna in a cat caused by the recently described species Corynebacterium provencense.</title>
        <authorList>
            <person name="Kittl S."/>
            <person name="Brodard I."/>
            <person name="Rychener L."/>
            <person name="Jores J."/>
            <person name="Roosje P."/>
            <person name="Gobeli Brawand S."/>
        </authorList>
    </citation>
    <scope>NUCLEOTIDE SEQUENCE [LARGE SCALE GENOMIC DNA]</scope>
    <source>
        <strain evidence="8">17KM38</strain>
    </source>
</reference>
<dbReference type="GO" id="GO:0003677">
    <property type="term" value="F:DNA binding"/>
    <property type="evidence" value="ECO:0007669"/>
    <property type="project" value="UniProtKB-UniRule"/>
</dbReference>
<feature type="DNA-binding region" description="H-T-H motif" evidence="5">
    <location>
        <begin position="28"/>
        <end position="47"/>
    </location>
</feature>
<dbReference type="Gene3D" id="1.10.357.10">
    <property type="entry name" value="Tetracycline Repressor, domain 2"/>
    <property type="match status" value="1"/>
</dbReference>
<keyword evidence="1" id="KW-0678">Repressor</keyword>
<dbReference type="EMBL" id="CP024988">
    <property type="protein sequence ID" value="AWT24864.1"/>
    <property type="molecule type" value="Genomic_DNA"/>
</dbReference>
<dbReference type="RefSeq" id="WP_110480742.1">
    <property type="nucleotide sequence ID" value="NZ_CP024988.1"/>
</dbReference>
<dbReference type="InterPro" id="IPR003012">
    <property type="entry name" value="Tet_transcr_reg_TetR"/>
</dbReference>
<dbReference type="KEGG" id="cpre:Csp1_00260"/>
<gene>
    <name evidence="7" type="primary">tetR_1</name>
    <name evidence="7" type="ORF">Csp1_00260</name>
</gene>
<dbReference type="Pfam" id="PF02909">
    <property type="entry name" value="TetR_C_1"/>
    <property type="match status" value="1"/>
</dbReference>
<protein>
    <submittedName>
        <fullName evidence="7">Tetracycline repressor protein class G</fullName>
    </submittedName>
</protein>
<evidence type="ECO:0000259" key="6">
    <source>
        <dbReference type="PROSITE" id="PS50977"/>
    </source>
</evidence>
<dbReference type="GO" id="GO:0045892">
    <property type="term" value="P:negative regulation of DNA-templated transcription"/>
    <property type="evidence" value="ECO:0007669"/>
    <property type="project" value="InterPro"/>
</dbReference>
<keyword evidence="8" id="KW-1185">Reference proteome</keyword>
<proteinExistence type="predicted"/>
<dbReference type="PROSITE" id="PS50977">
    <property type="entry name" value="HTH_TETR_2"/>
    <property type="match status" value="1"/>
</dbReference>
<feature type="domain" description="HTH tetR-type" evidence="6">
    <location>
        <begin position="5"/>
        <end position="65"/>
    </location>
</feature>
<dbReference type="InterPro" id="IPR036271">
    <property type="entry name" value="Tet_transcr_reg_TetR-rel_C_sf"/>
</dbReference>
<dbReference type="Gene3D" id="1.10.10.60">
    <property type="entry name" value="Homeodomain-like"/>
    <property type="match status" value="1"/>
</dbReference>
<sequence length="203" mass="22766">MPPHRYSRQDVITAALDLLNEEGLDAVTVRGVARRMHVNVNTVSFQVGTKARLLGLMSDEVLTHLSLEDLPDNGLDRVREILRRYRKTLLMYRDGARLTAGNAPFEEHTLELTEELVSSLSAAGVPDTQCALGMWALFYYLLGITQEQQGSQYHPAAETAPASDRYPTLHRLRGDVFSEDFDRRYEFGVEAVLARLSVAAQEC</sequence>
<evidence type="ECO:0000256" key="4">
    <source>
        <dbReference type="ARBA" id="ARBA00023163"/>
    </source>
</evidence>
<evidence type="ECO:0000313" key="8">
    <source>
        <dbReference type="Proteomes" id="UP000247696"/>
    </source>
</evidence>
<keyword evidence="4" id="KW-0804">Transcription</keyword>